<organism evidence="1">
    <name type="scientific">marine sediment metagenome</name>
    <dbReference type="NCBI Taxonomy" id="412755"/>
    <lineage>
        <taxon>unclassified sequences</taxon>
        <taxon>metagenomes</taxon>
        <taxon>ecological metagenomes</taxon>
    </lineage>
</organism>
<name>A0A0F9SPD1_9ZZZZ</name>
<dbReference type="AlphaFoldDB" id="A0A0F9SPD1"/>
<evidence type="ECO:0008006" key="2">
    <source>
        <dbReference type="Google" id="ProtNLM"/>
    </source>
</evidence>
<evidence type="ECO:0000313" key="1">
    <source>
        <dbReference type="EMBL" id="KKN64272.1"/>
    </source>
</evidence>
<proteinExistence type="predicted"/>
<sequence length="87" mass="10247">MRILISVKDDKINRKIQFVKNILNDVYEVLEIFKPLLDEMLKMEEADRYIKNGTIERAVSLFSDISFLCKEIENESPLNISLDNLRN</sequence>
<protein>
    <recommendedName>
        <fullName evidence="2">PhoU domain-containing protein</fullName>
    </recommendedName>
</protein>
<dbReference type="EMBL" id="LAZR01000561">
    <property type="protein sequence ID" value="KKN64272.1"/>
    <property type="molecule type" value="Genomic_DNA"/>
</dbReference>
<reference evidence="1" key="1">
    <citation type="journal article" date="2015" name="Nature">
        <title>Complex archaea that bridge the gap between prokaryotes and eukaryotes.</title>
        <authorList>
            <person name="Spang A."/>
            <person name="Saw J.H."/>
            <person name="Jorgensen S.L."/>
            <person name="Zaremba-Niedzwiedzka K."/>
            <person name="Martijn J."/>
            <person name="Lind A.E."/>
            <person name="van Eijk R."/>
            <person name="Schleper C."/>
            <person name="Guy L."/>
            <person name="Ettema T.J."/>
        </authorList>
    </citation>
    <scope>NUCLEOTIDE SEQUENCE</scope>
</reference>
<comment type="caution">
    <text evidence="1">The sequence shown here is derived from an EMBL/GenBank/DDBJ whole genome shotgun (WGS) entry which is preliminary data.</text>
</comment>
<gene>
    <name evidence="1" type="ORF">LCGC14_0493170</name>
</gene>
<accession>A0A0F9SPD1</accession>